<evidence type="ECO:0000256" key="3">
    <source>
        <dbReference type="ARBA" id="ARBA00023242"/>
    </source>
</evidence>
<dbReference type="GO" id="GO:0008270">
    <property type="term" value="F:zinc ion binding"/>
    <property type="evidence" value="ECO:0007669"/>
    <property type="project" value="InterPro"/>
</dbReference>
<keyword evidence="7" id="KW-1185">Reference proteome</keyword>
<keyword evidence="3" id="KW-0539">Nucleus</keyword>
<feature type="region of interest" description="Disordered" evidence="4">
    <location>
        <begin position="94"/>
        <end position="141"/>
    </location>
</feature>
<dbReference type="PROSITE" id="PS50048">
    <property type="entry name" value="ZN2_CY6_FUNGAL_2"/>
    <property type="match status" value="1"/>
</dbReference>
<reference evidence="6" key="1">
    <citation type="submission" date="2023-06" db="EMBL/GenBank/DDBJ databases">
        <title>Genome-scale phylogeny and comparative genomics of the fungal order Sordariales.</title>
        <authorList>
            <consortium name="Lawrence Berkeley National Laboratory"/>
            <person name="Hensen N."/>
            <person name="Bonometti L."/>
            <person name="Westerberg I."/>
            <person name="Brannstrom I.O."/>
            <person name="Guillou S."/>
            <person name="Cros-Aarteil S."/>
            <person name="Calhoun S."/>
            <person name="Haridas S."/>
            <person name="Kuo A."/>
            <person name="Mondo S."/>
            <person name="Pangilinan J."/>
            <person name="Riley R."/>
            <person name="Labutti K."/>
            <person name="Andreopoulos B."/>
            <person name="Lipzen A."/>
            <person name="Chen C."/>
            <person name="Yanf M."/>
            <person name="Daum C."/>
            <person name="Ng V."/>
            <person name="Clum A."/>
            <person name="Steindorff A."/>
            <person name="Ohm R."/>
            <person name="Martin F."/>
            <person name="Silar P."/>
            <person name="Natvig D."/>
            <person name="Lalanne C."/>
            <person name="Gautier V."/>
            <person name="Ament-Velasquez S.L."/>
            <person name="Kruys A."/>
            <person name="Hutchinson M.I."/>
            <person name="Powell A.J."/>
            <person name="Barry K."/>
            <person name="Miller A.N."/>
            <person name="Grigoriev I.V."/>
            <person name="Debuchy R."/>
            <person name="Gladieux P."/>
            <person name="Thoren M.H."/>
            <person name="Johannesson H."/>
        </authorList>
    </citation>
    <scope>NUCLEOTIDE SEQUENCE</scope>
    <source>
        <strain evidence="6">8032-3</strain>
    </source>
</reference>
<accession>A0AAJ0FJD0</accession>
<evidence type="ECO:0000256" key="4">
    <source>
        <dbReference type="SAM" id="MobiDB-lite"/>
    </source>
</evidence>
<evidence type="ECO:0000313" key="6">
    <source>
        <dbReference type="EMBL" id="KAK1764279.1"/>
    </source>
</evidence>
<dbReference type="AlphaFoldDB" id="A0AAJ0FJD0"/>
<dbReference type="CDD" id="cd12148">
    <property type="entry name" value="fungal_TF_MHR"/>
    <property type="match status" value="1"/>
</dbReference>
<proteinExistence type="predicted"/>
<dbReference type="InterPro" id="IPR007219">
    <property type="entry name" value="XnlR_reg_dom"/>
</dbReference>
<dbReference type="InterPro" id="IPR036864">
    <property type="entry name" value="Zn2-C6_fun-type_DNA-bd_sf"/>
</dbReference>
<feature type="compositionally biased region" description="Basic and acidic residues" evidence="4">
    <location>
        <begin position="94"/>
        <end position="107"/>
    </location>
</feature>
<evidence type="ECO:0000259" key="5">
    <source>
        <dbReference type="PROSITE" id="PS50048"/>
    </source>
</evidence>
<dbReference type="GeneID" id="85316017"/>
<dbReference type="SMART" id="SM00066">
    <property type="entry name" value="GAL4"/>
    <property type="match status" value="1"/>
</dbReference>
<dbReference type="CDD" id="cd00067">
    <property type="entry name" value="GAL4"/>
    <property type="match status" value="1"/>
</dbReference>
<dbReference type="GO" id="GO:0000981">
    <property type="term" value="F:DNA-binding transcription factor activity, RNA polymerase II-specific"/>
    <property type="evidence" value="ECO:0007669"/>
    <property type="project" value="InterPro"/>
</dbReference>
<dbReference type="GO" id="GO:0005634">
    <property type="term" value="C:nucleus"/>
    <property type="evidence" value="ECO:0007669"/>
    <property type="project" value="UniProtKB-SubCell"/>
</dbReference>
<keyword evidence="2" id="KW-0479">Metal-binding</keyword>
<comment type="caution">
    <text evidence="6">The sequence shown here is derived from an EMBL/GenBank/DDBJ whole genome shotgun (WGS) entry which is preliminary data.</text>
</comment>
<dbReference type="SUPFAM" id="SSF57701">
    <property type="entry name" value="Zn2/Cys6 DNA-binding domain"/>
    <property type="match status" value="1"/>
</dbReference>
<organism evidence="6 7">
    <name type="scientific">Phialemonium atrogriseum</name>
    <dbReference type="NCBI Taxonomy" id="1093897"/>
    <lineage>
        <taxon>Eukaryota</taxon>
        <taxon>Fungi</taxon>
        <taxon>Dikarya</taxon>
        <taxon>Ascomycota</taxon>
        <taxon>Pezizomycotina</taxon>
        <taxon>Sordariomycetes</taxon>
        <taxon>Sordariomycetidae</taxon>
        <taxon>Cephalothecales</taxon>
        <taxon>Cephalothecaceae</taxon>
        <taxon>Phialemonium</taxon>
    </lineage>
</organism>
<dbReference type="PANTHER" id="PTHR31001">
    <property type="entry name" value="UNCHARACTERIZED TRANSCRIPTIONAL REGULATORY PROTEIN"/>
    <property type="match status" value="1"/>
</dbReference>
<gene>
    <name evidence="6" type="ORF">QBC33DRAFT_622239</name>
</gene>
<feature type="domain" description="Zn(2)-C6 fungal-type" evidence="5">
    <location>
        <begin position="40"/>
        <end position="69"/>
    </location>
</feature>
<name>A0AAJ0FJD0_9PEZI</name>
<dbReference type="EMBL" id="MU839021">
    <property type="protein sequence ID" value="KAK1764279.1"/>
    <property type="molecule type" value="Genomic_DNA"/>
</dbReference>
<dbReference type="PROSITE" id="PS00463">
    <property type="entry name" value="ZN2_CY6_FUNGAL_1"/>
    <property type="match status" value="1"/>
</dbReference>
<feature type="region of interest" description="Disordered" evidence="4">
    <location>
        <begin position="623"/>
        <end position="649"/>
    </location>
</feature>
<feature type="region of interest" description="Disordered" evidence="4">
    <location>
        <begin position="1"/>
        <end position="41"/>
    </location>
</feature>
<dbReference type="Pfam" id="PF00172">
    <property type="entry name" value="Zn_clus"/>
    <property type="match status" value="1"/>
</dbReference>
<dbReference type="InterPro" id="IPR001138">
    <property type="entry name" value="Zn2Cys6_DnaBD"/>
</dbReference>
<evidence type="ECO:0000256" key="2">
    <source>
        <dbReference type="ARBA" id="ARBA00022723"/>
    </source>
</evidence>
<dbReference type="RefSeq" id="XP_060280492.1">
    <property type="nucleotide sequence ID" value="XM_060432830.1"/>
</dbReference>
<feature type="compositionally biased region" description="Polar residues" evidence="4">
    <location>
        <begin position="8"/>
        <end position="37"/>
    </location>
</feature>
<dbReference type="Gene3D" id="4.10.240.10">
    <property type="entry name" value="Zn(2)-C6 fungal-type DNA-binding domain"/>
    <property type="match status" value="1"/>
</dbReference>
<comment type="subcellular location">
    <subcellularLocation>
        <location evidence="1">Nucleus</location>
    </subcellularLocation>
</comment>
<feature type="compositionally biased region" description="Polar residues" evidence="4">
    <location>
        <begin position="111"/>
        <end position="126"/>
    </location>
</feature>
<dbReference type="Pfam" id="PF04082">
    <property type="entry name" value="Fungal_trans"/>
    <property type="match status" value="1"/>
</dbReference>
<sequence length="696" mass="76672">MESEPLAANSSLTSRSEPELEQQTSSTVAGSQSNRSVPRSCYGCHRKKVRCDKKEPCLSCTRAGKPCAYPPPGPRIRRPKKTIMADMASRISDLERSVGKATSRDEETSVPVPTTPVSESSDTISLAQPAASVPSSGNLSKRSRDDILVQKGSSSQYFNEILLSRVIEEERNIESILTTPQAESPHPLTSPFNALGILSAASLSQVPSSFHPPTPLAVRLWNIYVHNVEGCIGLKLLHLPTDEKKVYSVIDDPTKASFENLTLCFAVYFASTVSLEDGQEAQGILGQDKHALLLSFKVGLEQAFAHGDFLDCPTLTGLHALAIYLSALRVHNRGKGIWILNGLAIRIAQSLGLHRDGKRLGLPPFQSEIRRRLWWHLLSRDGRAGEDYGLEHTNGLTLVSDVGLPLNVDDTDLYPEMEALPVPKRSWTAMTFSLINIDLTKSMQRLAAAAAASSPSSPPREDVRARVIEETKARVEEWLESCNPIIPQHRMTLFCSRFLLRKLDFITRLQWLLLRHAGPGADFATEENLSEALAILEPRLYSEDGLLTQFAWARKAYPQYHVALYVLWHLCVKPEGPNVDRAWEEVEVLFSHELWDESSIRLGSKSAVLAALKAKAVSVREKTQRLRSPAKNAGHSDCNSGLVSGEDPSGGGDLPVYLLGDMGSDGLDFNMGGDEWPNWATLVQGFQPDGPDVLWH</sequence>
<dbReference type="GO" id="GO:0003677">
    <property type="term" value="F:DNA binding"/>
    <property type="evidence" value="ECO:0007669"/>
    <property type="project" value="InterPro"/>
</dbReference>
<dbReference type="PANTHER" id="PTHR31001:SF57">
    <property type="entry name" value="ZN(II)2CYS6 TRANSCRIPTION FACTOR (EUROFUNG)"/>
    <property type="match status" value="1"/>
</dbReference>
<dbReference type="SMART" id="SM00906">
    <property type="entry name" value="Fungal_trans"/>
    <property type="match status" value="1"/>
</dbReference>
<protein>
    <recommendedName>
        <fullName evidence="5">Zn(2)-C6 fungal-type domain-containing protein</fullName>
    </recommendedName>
</protein>
<evidence type="ECO:0000256" key="1">
    <source>
        <dbReference type="ARBA" id="ARBA00004123"/>
    </source>
</evidence>
<dbReference type="GO" id="GO:0006351">
    <property type="term" value="P:DNA-templated transcription"/>
    <property type="evidence" value="ECO:0007669"/>
    <property type="project" value="InterPro"/>
</dbReference>
<dbReference type="Proteomes" id="UP001244011">
    <property type="component" value="Unassembled WGS sequence"/>
</dbReference>
<dbReference type="InterPro" id="IPR050613">
    <property type="entry name" value="Sec_Metabolite_Reg"/>
</dbReference>
<evidence type="ECO:0000313" key="7">
    <source>
        <dbReference type="Proteomes" id="UP001244011"/>
    </source>
</evidence>